<dbReference type="AlphaFoldDB" id="A0A0A1U9Y8"/>
<keyword evidence="1" id="KW-0812">Transmembrane</keyword>
<feature type="transmembrane region" description="Helical" evidence="1">
    <location>
        <begin position="183"/>
        <end position="204"/>
    </location>
</feature>
<evidence type="ECO:0000313" key="3">
    <source>
        <dbReference type="EMBL" id="ELP91754.1"/>
    </source>
</evidence>
<feature type="chain" id="PRO_5012723361" evidence="2">
    <location>
        <begin position="16"/>
        <end position="205"/>
    </location>
</feature>
<reference evidence="3 4" key="1">
    <citation type="submission" date="2012-10" db="EMBL/GenBank/DDBJ databases">
        <authorList>
            <person name="Zafar N."/>
            <person name="Inman J."/>
            <person name="Hall N."/>
            <person name="Lorenzi H."/>
            <person name="Caler E."/>
        </authorList>
    </citation>
    <scope>NUCLEOTIDE SEQUENCE [LARGE SCALE GENOMIC DNA]</scope>
    <source>
        <strain evidence="3 4">IP1</strain>
    </source>
</reference>
<organism evidence="3 4">
    <name type="scientific">Entamoeba invadens IP1</name>
    <dbReference type="NCBI Taxonomy" id="370355"/>
    <lineage>
        <taxon>Eukaryota</taxon>
        <taxon>Amoebozoa</taxon>
        <taxon>Evosea</taxon>
        <taxon>Archamoebae</taxon>
        <taxon>Mastigamoebida</taxon>
        <taxon>Entamoebidae</taxon>
        <taxon>Entamoeba</taxon>
    </lineage>
</organism>
<dbReference type="GeneID" id="14890747"/>
<proteinExistence type="predicted"/>
<sequence length="205" mass="23573">MQFLFLASILAISNAEYYVENLTDNYKGEVMTFTKYEFGFCYLFTANKGTSYKYTKEGDNAKYYTYSDSQCQTGETLSKTITIGGTSATSFFAPSHLFFINAFDEKNCPNADRLYRTYYTSKIDKTNSLITIFSKGDYWRYEVRPLDGKDWVYSVYCSDENCKNVVNADKTYQCNTCYGTTNILVQCGASSLYIISFLLTFIFFL</sequence>
<feature type="signal peptide" evidence="2">
    <location>
        <begin position="1"/>
        <end position="15"/>
    </location>
</feature>
<dbReference type="EMBL" id="KB206450">
    <property type="protein sequence ID" value="ELP91754.1"/>
    <property type="molecule type" value="Genomic_DNA"/>
</dbReference>
<evidence type="ECO:0000256" key="2">
    <source>
        <dbReference type="SAM" id="SignalP"/>
    </source>
</evidence>
<dbReference type="Proteomes" id="UP000014680">
    <property type="component" value="Unassembled WGS sequence"/>
</dbReference>
<keyword evidence="2" id="KW-0732">Signal</keyword>
<keyword evidence="4" id="KW-1185">Reference proteome</keyword>
<gene>
    <name evidence="3" type="ORF">EIN_522310</name>
</gene>
<name>A0A0A1U9Y8_ENTIV</name>
<dbReference type="VEuPathDB" id="AmoebaDB:EIN_522310"/>
<dbReference type="KEGG" id="eiv:EIN_522310"/>
<protein>
    <submittedName>
        <fullName evidence="3">Uncharacterized protein</fullName>
    </submittedName>
</protein>
<dbReference type="RefSeq" id="XP_004258525.1">
    <property type="nucleotide sequence ID" value="XM_004258477.1"/>
</dbReference>
<evidence type="ECO:0000313" key="4">
    <source>
        <dbReference type="Proteomes" id="UP000014680"/>
    </source>
</evidence>
<keyword evidence="1" id="KW-0472">Membrane</keyword>
<accession>A0A0A1U9Y8</accession>
<evidence type="ECO:0000256" key="1">
    <source>
        <dbReference type="SAM" id="Phobius"/>
    </source>
</evidence>
<keyword evidence="1" id="KW-1133">Transmembrane helix</keyword>